<dbReference type="InterPro" id="IPR049224">
    <property type="entry name" value="DUF6821"/>
</dbReference>
<keyword evidence="2" id="KW-0812">Transmembrane</keyword>
<dbReference type="Proteomes" id="UP000015453">
    <property type="component" value="Unassembled WGS sequence"/>
</dbReference>
<evidence type="ECO:0000256" key="2">
    <source>
        <dbReference type="SAM" id="Phobius"/>
    </source>
</evidence>
<dbReference type="PANTHER" id="PTHR33646:SF6">
    <property type="entry name" value="TRANSMEMBRANE PROTEIN"/>
    <property type="match status" value="1"/>
</dbReference>
<feature type="region of interest" description="Disordered" evidence="1">
    <location>
        <begin position="96"/>
        <end position="118"/>
    </location>
</feature>
<accession>S8CGH5</accession>
<reference evidence="4 5" key="1">
    <citation type="journal article" date="2013" name="BMC Genomics">
        <title>The miniature genome of a carnivorous plant Genlisea aurea contains a low number of genes and short non-coding sequences.</title>
        <authorList>
            <person name="Leushkin E.V."/>
            <person name="Sutormin R.A."/>
            <person name="Nabieva E.R."/>
            <person name="Penin A.A."/>
            <person name="Kondrashov A.S."/>
            <person name="Logacheva M.D."/>
        </authorList>
    </citation>
    <scope>NUCLEOTIDE SEQUENCE [LARGE SCALE GENOMIC DNA]</scope>
</reference>
<name>S8CGH5_9LAMI</name>
<dbReference type="OrthoDB" id="1931521at2759"/>
<dbReference type="Pfam" id="PF20705">
    <property type="entry name" value="DUF6821"/>
    <property type="match status" value="1"/>
</dbReference>
<dbReference type="PANTHER" id="PTHR33646">
    <property type="entry name" value="GB|AAF00631.1"/>
    <property type="match status" value="1"/>
</dbReference>
<evidence type="ECO:0000256" key="1">
    <source>
        <dbReference type="SAM" id="MobiDB-lite"/>
    </source>
</evidence>
<organism evidence="4 5">
    <name type="scientific">Genlisea aurea</name>
    <dbReference type="NCBI Taxonomy" id="192259"/>
    <lineage>
        <taxon>Eukaryota</taxon>
        <taxon>Viridiplantae</taxon>
        <taxon>Streptophyta</taxon>
        <taxon>Embryophyta</taxon>
        <taxon>Tracheophyta</taxon>
        <taxon>Spermatophyta</taxon>
        <taxon>Magnoliopsida</taxon>
        <taxon>eudicotyledons</taxon>
        <taxon>Gunneridae</taxon>
        <taxon>Pentapetalae</taxon>
        <taxon>asterids</taxon>
        <taxon>lamiids</taxon>
        <taxon>Lamiales</taxon>
        <taxon>Lentibulariaceae</taxon>
        <taxon>Genlisea</taxon>
    </lineage>
</organism>
<sequence length="258" mass="28859">MDATVDYQDWELLQVDSDEELGKSFPDVGSGGIIQTDYFSLEAAAVDEAGDDEKSTASDNPSWIDPGLVPEDYPVRRLHNDSREFWSDSITERSEDLNSSVSDVKNDGKNEVNDNTTVGSSAIFGEMNEQSEVEKELAGEDGEDSIPKKKNKKKSIVWWKMPMEFLKYYVFRMNPVWIASVAAAAMGFVILGRKLHQMKKKTRVLAINVTVNDKKVTQVMSQADRLNEAFSVVKRFPIIRPAMPAVGSAVQWPGMSLR</sequence>
<feature type="domain" description="DUF6821" evidence="3">
    <location>
        <begin position="124"/>
        <end position="241"/>
    </location>
</feature>
<feature type="region of interest" description="Disordered" evidence="1">
    <location>
        <begin position="47"/>
        <end position="68"/>
    </location>
</feature>
<comment type="caution">
    <text evidence="4">The sequence shown here is derived from an EMBL/GenBank/DDBJ whole genome shotgun (WGS) entry which is preliminary data.</text>
</comment>
<evidence type="ECO:0000259" key="3">
    <source>
        <dbReference type="Pfam" id="PF20705"/>
    </source>
</evidence>
<keyword evidence="2" id="KW-0472">Membrane</keyword>
<proteinExistence type="predicted"/>
<evidence type="ECO:0000313" key="5">
    <source>
        <dbReference type="Proteomes" id="UP000015453"/>
    </source>
</evidence>
<gene>
    <name evidence="4" type="ORF">M569_08867</name>
</gene>
<dbReference type="InterPro" id="IPR045883">
    <property type="entry name" value="At4g13530-like"/>
</dbReference>
<feature type="transmembrane region" description="Helical" evidence="2">
    <location>
        <begin position="169"/>
        <end position="191"/>
    </location>
</feature>
<keyword evidence="5" id="KW-1185">Reference proteome</keyword>
<protein>
    <recommendedName>
        <fullName evidence="3">DUF6821 domain-containing protein</fullName>
    </recommendedName>
</protein>
<dbReference type="AlphaFoldDB" id="S8CGH5"/>
<keyword evidence="2" id="KW-1133">Transmembrane helix</keyword>
<evidence type="ECO:0000313" key="4">
    <source>
        <dbReference type="EMBL" id="EPS65910.1"/>
    </source>
</evidence>
<dbReference type="EMBL" id="AUSU01003961">
    <property type="protein sequence ID" value="EPS65910.1"/>
    <property type="molecule type" value="Genomic_DNA"/>
</dbReference>